<feature type="transmembrane region" description="Helical" evidence="1">
    <location>
        <begin position="166"/>
        <end position="187"/>
    </location>
</feature>
<feature type="transmembrane region" description="Helical" evidence="1">
    <location>
        <begin position="268"/>
        <end position="290"/>
    </location>
</feature>
<dbReference type="RefSeq" id="WP_376978172.1">
    <property type="nucleotide sequence ID" value="NZ_JBHLSV010000003.1"/>
</dbReference>
<feature type="transmembrane region" description="Helical" evidence="1">
    <location>
        <begin position="193"/>
        <end position="211"/>
    </location>
</feature>
<keyword evidence="1" id="KW-0812">Transmembrane</keyword>
<organism evidence="2 3">
    <name type="scientific">Brachybacterium hainanense</name>
    <dbReference type="NCBI Taxonomy" id="1541174"/>
    <lineage>
        <taxon>Bacteria</taxon>
        <taxon>Bacillati</taxon>
        <taxon>Actinomycetota</taxon>
        <taxon>Actinomycetes</taxon>
        <taxon>Micrococcales</taxon>
        <taxon>Dermabacteraceae</taxon>
        <taxon>Brachybacterium</taxon>
    </lineage>
</organism>
<feature type="transmembrane region" description="Helical" evidence="1">
    <location>
        <begin position="25"/>
        <end position="44"/>
    </location>
</feature>
<evidence type="ECO:0000313" key="3">
    <source>
        <dbReference type="Proteomes" id="UP001589793"/>
    </source>
</evidence>
<feature type="transmembrane region" description="Helical" evidence="1">
    <location>
        <begin position="223"/>
        <end position="248"/>
    </location>
</feature>
<gene>
    <name evidence="2" type="ORF">ACFFF6_03250</name>
</gene>
<feature type="transmembrane region" description="Helical" evidence="1">
    <location>
        <begin position="50"/>
        <end position="73"/>
    </location>
</feature>
<accession>A0ABV6R7M2</accession>
<feature type="transmembrane region" description="Helical" evidence="1">
    <location>
        <begin position="126"/>
        <end position="146"/>
    </location>
</feature>
<evidence type="ECO:0000313" key="2">
    <source>
        <dbReference type="EMBL" id="MFC0672970.1"/>
    </source>
</evidence>
<dbReference type="EMBL" id="JBHLSV010000003">
    <property type="protein sequence ID" value="MFC0672970.1"/>
    <property type="molecule type" value="Genomic_DNA"/>
</dbReference>
<comment type="caution">
    <text evidence="2">The sequence shown here is derived from an EMBL/GenBank/DDBJ whole genome shotgun (WGS) entry which is preliminary data.</text>
</comment>
<reference evidence="2 3" key="1">
    <citation type="submission" date="2024-09" db="EMBL/GenBank/DDBJ databases">
        <authorList>
            <person name="Sun Q."/>
            <person name="Mori K."/>
        </authorList>
    </citation>
    <scope>NUCLEOTIDE SEQUENCE [LARGE SCALE GENOMIC DNA]</scope>
    <source>
        <strain evidence="2 3">CICC 10874</strain>
    </source>
</reference>
<keyword evidence="1" id="KW-0472">Membrane</keyword>
<keyword evidence="1" id="KW-1133">Transmembrane helix</keyword>
<keyword evidence="3" id="KW-1185">Reference proteome</keyword>
<sequence length="307" mass="30576">MTPRTAPIPSSSSVAPAPALRRSGALAAGGAVLAGTASLLAQLAGPGADYALVFPPPWLAGIGSLVLAAAVLLSRRRRPLASAAAWTAAVLLLGGSGGAVLDAFRGFFAVTGIPAGSFALLDVSGAIARTASLAAVFCAIGLGRALRRARRTSDARGAGHRRAMRLLRAAGLLACVPYPLLKLVWWASGEAGAPLMELLLFGIAAGGVLVLTAARDGARPARLVAACGWIGSLALLSMGALMVFGLLAQVTGVAAAPVAFEGGGRTGIVLGVYTTWLALGVIVAAATVLYEESDPSAAEPDAAALAR</sequence>
<name>A0ABV6R7M2_9MICO</name>
<feature type="transmembrane region" description="Helical" evidence="1">
    <location>
        <begin position="80"/>
        <end position="101"/>
    </location>
</feature>
<proteinExistence type="predicted"/>
<dbReference type="Proteomes" id="UP001589793">
    <property type="component" value="Unassembled WGS sequence"/>
</dbReference>
<protein>
    <submittedName>
        <fullName evidence="2">Uncharacterized protein</fullName>
    </submittedName>
</protein>
<evidence type="ECO:0000256" key="1">
    <source>
        <dbReference type="SAM" id="Phobius"/>
    </source>
</evidence>